<gene>
    <name evidence="8" type="ORF">SAMN02983011_00691</name>
</gene>
<feature type="domain" description="Major facilitator superfamily (MFS) profile" evidence="7">
    <location>
        <begin position="9"/>
        <end position="259"/>
    </location>
</feature>
<feature type="transmembrane region" description="Helical" evidence="6">
    <location>
        <begin position="163"/>
        <end position="186"/>
    </location>
</feature>
<feature type="transmembrane region" description="Helical" evidence="6">
    <location>
        <begin position="198"/>
        <end position="218"/>
    </location>
</feature>
<dbReference type="PANTHER" id="PTHR23501">
    <property type="entry name" value="MAJOR FACILITATOR SUPERFAMILY"/>
    <property type="match status" value="1"/>
</dbReference>
<evidence type="ECO:0000313" key="8">
    <source>
        <dbReference type="EMBL" id="SDA45668.1"/>
    </source>
</evidence>
<dbReference type="Gene3D" id="1.20.1720.10">
    <property type="entry name" value="Multidrug resistance protein D"/>
    <property type="match status" value="1"/>
</dbReference>
<proteinExistence type="predicted"/>
<comment type="caution">
    <text evidence="8">The sequence shown here is derived from an EMBL/GenBank/DDBJ whole genome shotgun (WGS) entry which is preliminary data.</text>
</comment>
<dbReference type="PROSITE" id="PS50850">
    <property type="entry name" value="MFS"/>
    <property type="match status" value="1"/>
</dbReference>
<evidence type="ECO:0000313" key="9">
    <source>
        <dbReference type="Proteomes" id="UP000181860"/>
    </source>
</evidence>
<keyword evidence="3 6" id="KW-0812">Transmembrane</keyword>
<evidence type="ECO:0000256" key="4">
    <source>
        <dbReference type="ARBA" id="ARBA00022989"/>
    </source>
</evidence>
<dbReference type="InterPro" id="IPR011701">
    <property type="entry name" value="MFS"/>
</dbReference>
<sequence length="259" mass="28126">MNKRQITMVTWALILANIMSGLDATIINTAIPAIVSDLHGIQYMGWIVACFLLGMSVSVPIWSKLGERMGNKFAFELSLVLFIVGSILEAVAPDIYFFLISRVLMGVGAGGMGSLPYIIVGYIYPNIKRRTVILSYIAASFSAASIAGPLVGGWIVDALSWHWVFYINVPLGLIAIILSIIFYRGIRKPEKNVHFDKTGATTLIVGLSCFLIGMQMLGIASTTMVISFVVLGIILLAIFIVVEKKAESPIVPYCSGKES</sequence>
<organism evidence="8 9">
    <name type="scientific">Lactobacillus kefiranofaciens</name>
    <dbReference type="NCBI Taxonomy" id="267818"/>
    <lineage>
        <taxon>Bacteria</taxon>
        <taxon>Bacillati</taxon>
        <taxon>Bacillota</taxon>
        <taxon>Bacilli</taxon>
        <taxon>Lactobacillales</taxon>
        <taxon>Lactobacillaceae</taxon>
        <taxon>Lactobacillus</taxon>
    </lineage>
</organism>
<dbReference type="InterPro" id="IPR020846">
    <property type="entry name" value="MFS_dom"/>
</dbReference>
<keyword evidence="9" id="KW-1185">Reference proteome</keyword>
<name>A0ABY0MCP6_9LACO</name>
<keyword evidence="4 6" id="KW-1133">Transmembrane helix</keyword>
<dbReference type="Proteomes" id="UP000181860">
    <property type="component" value="Unassembled WGS sequence"/>
</dbReference>
<feature type="transmembrane region" description="Helical" evidence="6">
    <location>
        <begin position="224"/>
        <end position="242"/>
    </location>
</feature>
<dbReference type="PANTHER" id="PTHR23501:SF191">
    <property type="entry name" value="VACUOLAR BASIC AMINO ACID TRANSPORTER 4"/>
    <property type="match status" value="1"/>
</dbReference>
<dbReference type="EMBL" id="FMXC01000004">
    <property type="protein sequence ID" value="SDA45668.1"/>
    <property type="molecule type" value="Genomic_DNA"/>
</dbReference>
<reference evidence="8 9" key="1">
    <citation type="submission" date="2016-10" db="EMBL/GenBank/DDBJ databases">
        <authorList>
            <person name="Varghese N."/>
            <person name="Submissions S."/>
        </authorList>
    </citation>
    <scope>NUCLEOTIDE SEQUENCE [LARGE SCALE GENOMIC DNA]</scope>
    <source>
        <strain evidence="8 9">ATCC 43761</strain>
    </source>
</reference>
<feature type="transmembrane region" description="Helical" evidence="6">
    <location>
        <begin position="131"/>
        <end position="151"/>
    </location>
</feature>
<accession>A0ABY0MCP6</accession>
<feature type="transmembrane region" description="Helical" evidence="6">
    <location>
        <begin position="103"/>
        <end position="124"/>
    </location>
</feature>
<evidence type="ECO:0000256" key="6">
    <source>
        <dbReference type="SAM" id="Phobius"/>
    </source>
</evidence>
<keyword evidence="5 6" id="KW-0472">Membrane</keyword>
<feature type="transmembrane region" description="Helical" evidence="6">
    <location>
        <begin position="12"/>
        <end position="35"/>
    </location>
</feature>
<protein>
    <submittedName>
        <fullName evidence="8">Major Facilitator Superfamily protein</fullName>
    </submittedName>
</protein>
<evidence type="ECO:0000256" key="3">
    <source>
        <dbReference type="ARBA" id="ARBA00022692"/>
    </source>
</evidence>
<dbReference type="InterPro" id="IPR036259">
    <property type="entry name" value="MFS_trans_sf"/>
</dbReference>
<keyword evidence="2" id="KW-0813">Transport</keyword>
<dbReference type="Pfam" id="PF07690">
    <property type="entry name" value="MFS_1"/>
    <property type="match status" value="1"/>
</dbReference>
<evidence type="ECO:0000256" key="5">
    <source>
        <dbReference type="ARBA" id="ARBA00023136"/>
    </source>
</evidence>
<evidence type="ECO:0000259" key="7">
    <source>
        <dbReference type="PROSITE" id="PS50850"/>
    </source>
</evidence>
<feature type="transmembrane region" description="Helical" evidence="6">
    <location>
        <begin position="41"/>
        <end position="62"/>
    </location>
</feature>
<feature type="transmembrane region" description="Helical" evidence="6">
    <location>
        <begin position="74"/>
        <end position="97"/>
    </location>
</feature>
<comment type="subcellular location">
    <subcellularLocation>
        <location evidence="1">Cell membrane</location>
        <topology evidence="1">Multi-pass membrane protein</topology>
    </subcellularLocation>
</comment>
<evidence type="ECO:0000256" key="2">
    <source>
        <dbReference type="ARBA" id="ARBA00022448"/>
    </source>
</evidence>
<dbReference type="SUPFAM" id="SSF103473">
    <property type="entry name" value="MFS general substrate transporter"/>
    <property type="match status" value="1"/>
</dbReference>
<evidence type="ECO:0000256" key="1">
    <source>
        <dbReference type="ARBA" id="ARBA00004651"/>
    </source>
</evidence>